<comment type="caution">
    <text evidence="7">The sequence shown here is derived from an EMBL/GenBank/DDBJ whole genome shotgun (WGS) entry which is preliminary data.</text>
</comment>
<evidence type="ECO:0000256" key="2">
    <source>
        <dbReference type="ARBA" id="ARBA00022490"/>
    </source>
</evidence>
<feature type="region of interest" description="Disordered" evidence="6">
    <location>
        <begin position="1"/>
        <end position="136"/>
    </location>
</feature>
<evidence type="ECO:0000256" key="3">
    <source>
        <dbReference type="ARBA" id="ARBA00022701"/>
    </source>
</evidence>
<dbReference type="InterPro" id="IPR027640">
    <property type="entry name" value="Kinesin-like_fam"/>
</dbReference>
<dbReference type="EMBL" id="ASHM01089478">
    <property type="protein sequence ID" value="PNX63098.1"/>
    <property type="molecule type" value="Genomic_DNA"/>
</dbReference>
<evidence type="ECO:0000256" key="5">
    <source>
        <dbReference type="ARBA" id="ARBA00023212"/>
    </source>
</evidence>
<gene>
    <name evidence="7" type="ORF">L195_g053335</name>
</gene>
<keyword evidence="3" id="KW-0493">Microtubule</keyword>
<keyword evidence="4" id="KW-0505">Motor protein</keyword>
<dbReference type="GO" id="GO:0007019">
    <property type="term" value="P:microtubule depolymerization"/>
    <property type="evidence" value="ECO:0007669"/>
    <property type="project" value="TreeGrafter"/>
</dbReference>
<dbReference type="AlphaFoldDB" id="A0A2K3KA05"/>
<dbReference type="PANTHER" id="PTHR47971:SF8">
    <property type="entry name" value="KINESIN-LIKE PROTEIN"/>
    <property type="match status" value="1"/>
</dbReference>
<comment type="subcellular location">
    <subcellularLocation>
        <location evidence="1">Cytoplasm</location>
        <location evidence="1">Cytoskeleton</location>
    </subcellularLocation>
</comment>
<reference evidence="7 8" key="2">
    <citation type="journal article" date="2017" name="Front. Plant Sci.">
        <title>Gene Classification and Mining of Molecular Markers Useful in Red Clover (Trifolium pratense) Breeding.</title>
        <authorList>
            <person name="Istvanek J."/>
            <person name="Dluhosova J."/>
            <person name="Dluhos P."/>
            <person name="Patkova L."/>
            <person name="Nedelnik J."/>
            <person name="Repkova J."/>
        </authorList>
    </citation>
    <scope>NUCLEOTIDE SEQUENCE [LARGE SCALE GENOMIC DNA]</scope>
    <source>
        <strain evidence="8">cv. Tatra</strain>
        <tissue evidence="7">Young leaves</tissue>
    </source>
</reference>
<protein>
    <submittedName>
        <fullName evidence="7">Kinesin 13A</fullName>
    </submittedName>
</protein>
<dbReference type="ExpressionAtlas" id="A0A2K3KA05">
    <property type="expression patterns" value="baseline"/>
</dbReference>
<keyword evidence="2" id="KW-0963">Cytoplasm</keyword>
<evidence type="ECO:0000256" key="6">
    <source>
        <dbReference type="SAM" id="MobiDB-lite"/>
    </source>
</evidence>
<dbReference type="Proteomes" id="UP000236291">
    <property type="component" value="Unassembled WGS sequence"/>
</dbReference>
<feature type="compositionally biased region" description="Polar residues" evidence="6">
    <location>
        <begin position="54"/>
        <end position="67"/>
    </location>
</feature>
<accession>A0A2K3KA05</accession>
<feature type="compositionally biased region" description="Polar residues" evidence="6">
    <location>
        <begin position="106"/>
        <end position="135"/>
    </location>
</feature>
<reference evidence="7 8" key="1">
    <citation type="journal article" date="2014" name="Am. J. Bot.">
        <title>Genome assembly and annotation for red clover (Trifolium pratense; Fabaceae).</title>
        <authorList>
            <person name="Istvanek J."/>
            <person name="Jaros M."/>
            <person name="Krenek A."/>
            <person name="Repkova J."/>
        </authorList>
    </citation>
    <scope>NUCLEOTIDE SEQUENCE [LARGE SCALE GENOMIC DNA]</scope>
    <source>
        <strain evidence="8">cv. Tatra</strain>
        <tissue evidence="7">Young leaves</tissue>
    </source>
</reference>
<evidence type="ECO:0000313" key="7">
    <source>
        <dbReference type="EMBL" id="PNX63098.1"/>
    </source>
</evidence>
<evidence type="ECO:0000256" key="1">
    <source>
        <dbReference type="ARBA" id="ARBA00004245"/>
    </source>
</evidence>
<proteinExistence type="predicted"/>
<evidence type="ECO:0000256" key="4">
    <source>
        <dbReference type="ARBA" id="ARBA00023175"/>
    </source>
</evidence>
<evidence type="ECO:0000313" key="8">
    <source>
        <dbReference type="Proteomes" id="UP000236291"/>
    </source>
</evidence>
<organism evidence="7 8">
    <name type="scientific">Trifolium pratense</name>
    <name type="common">Red clover</name>
    <dbReference type="NCBI Taxonomy" id="57577"/>
    <lineage>
        <taxon>Eukaryota</taxon>
        <taxon>Viridiplantae</taxon>
        <taxon>Streptophyta</taxon>
        <taxon>Embryophyta</taxon>
        <taxon>Tracheophyta</taxon>
        <taxon>Spermatophyta</taxon>
        <taxon>Magnoliopsida</taxon>
        <taxon>eudicotyledons</taxon>
        <taxon>Gunneridae</taxon>
        <taxon>Pentapetalae</taxon>
        <taxon>rosids</taxon>
        <taxon>fabids</taxon>
        <taxon>Fabales</taxon>
        <taxon>Fabaceae</taxon>
        <taxon>Papilionoideae</taxon>
        <taxon>50 kb inversion clade</taxon>
        <taxon>NPAAA clade</taxon>
        <taxon>Hologalegina</taxon>
        <taxon>IRL clade</taxon>
        <taxon>Trifolieae</taxon>
        <taxon>Trifolium</taxon>
    </lineage>
</organism>
<dbReference type="GO" id="GO:0005874">
    <property type="term" value="C:microtubule"/>
    <property type="evidence" value="ECO:0007669"/>
    <property type="project" value="UniProtKB-KW"/>
</dbReference>
<keyword evidence="5" id="KW-0206">Cytoskeleton</keyword>
<name>A0A2K3KA05_TRIPR</name>
<sequence length="164" mass="18498">MGRKVNEKEKSLYSSGADVDKQPSSFSSSSFLYNGREEKGLPSVSMDRNRFEVKNSTSQRINPYSQNDTDDKVQKVSPPRRKGAKEERSERSLNWSKRDPNGYDHFTTSSKQSTGNYNTVATGSKQPETESSPDVNISAVLEEEEALIAAHRKEIEDTMEIVRE</sequence>
<dbReference type="STRING" id="57577.A0A2K3KA05"/>
<feature type="compositionally biased region" description="Basic and acidic residues" evidence="6">
    <location>
        <begin position="84"/>
        <end position="102"/>
    </location>
</feature>
<dbReference type="GO" id="GO:0003777">
    <property type="term" value="F:microtubule motor activity"/>
    <property type="evidence" value="ECO:0007669"/>
    <property type="project" value="InterPro"/>
</dbReference>
<feature type="compositionally biased region" description="Basic and acidic residues" evidence="6">
    <location>
        <begin position="1"/>
        <end position="11"/>
    </location>
</feature>
<feature type="non-terminal residue" evidence="7">
    <location>
        <position position="164"/>
    </location>
</feature>
<dbReference type="GO" id="GO:0007018">
    <property type="term" value="P:microtubule-based movement"/>
    <property type="evidence" value="ECO:0007669"/>
    <property type="project" value="InterPro"/>
</dbReference>
<dbReference type="PANTHER" id="PTHR47971">
    <property type="entry name" value="KINESIN-RELATED PROTEIN 6"/>
    <property type="match status" value="1"/>
</dbReference>